<feature type="compositionally biased region" description="Polar residues" evidence="1">
    <location>
        <begin position="42"/>
        <end position="59"/>
    </location>
</feature>
<proteinExistence type="predicted"/>
<dbReference type="VEuPathDB" id="VectorBase:ISCI004125"/>
<dbReference type="InParanoid" id="B7PHI0"/>
<organism>
    <name type="scientific">Ixodes scapularis</name>
    <name type="common">Black-legged tick</name>
    <name type="synonym">Deer tick</name>
    <dbReference type="NCBI Taxonomy" id="6945"/>
    <lineage>
        <taxon>Eukaryota</taxon>
        <taxon>Metazoa</taxon>
        <taxon>Ecdysozoa</taxon>
        <taxon>Arthropoda</taxon>
        <taxon>Chelicerata</taxon>
        <taxon>Arachnida</taxon>
        <taxon>Acari</taxon>
        <taxon>Parasitiformes</taxon>
        <taxon>Ixodida</taxon>
        <taxon>Ixodoidea</taxon>
        <taxon>Ixodidae</taxon>
        <taxon>Ixodinae</taxon>
        <taxon>Ixodes</taxon>
    </lineage>
</organism>
<feature type="compositionally biased region" description="Basic and acidic residues" evidence="1">
    <location>
        <begin position="223"/>
        <end position="232"/>
    </location>
</feature>
<feature type="compositionally biased region" description="Basic and acidic residues" evidence="1">
    <location>
        <begin position="127"/>
        <end position="149"/>
    </location>
</feature>
<feature type="compositionally biased region" description="Basic and acidic residues" evidence="1">
    <location>
        <begin position="77"/>
        <end position="90"/>
    </location>
</feature>
<dbReference type="EMBL" id="ABJB011044458">
    <property type="status" value="NOT_ANNOTATED_CDS"/>
    <property type="molecule type" value="Genomic_DNA"/>
</dbReference>
<gene>
    <name evidence="2" type="ORF">IscW_ISCW004125</name>
</gene>
<evidence type="ECO:0000313" key="3">
    <source>
        <dbReference type="EnsemblMetazoa" id="ISCW004125-PA"/>
    </source>
</evidence>
<dbReference type="PaxDb" id="6945-B7PHI0"/>
<accession>B7PHI0</accession>
<dbReference type="GO" id="GO:0005815">
    <property type="term" value="C:microtubule organizing center"/>
    <property type="evidence" value="ECO:0000318"/>
    <property type="project" value="GO_Central"/>
</dbReference>
<reference evidence="2 4" key="1">
    <citation type="submission" date="2008-03" db="EMBL/GenBank/DDBJ databases">
        <title>Annotation of Ixodes scapularis.</title>
        <authorList>
            <consortium name="Ixodes scapularis Genome Project Consortium"/>
            <person name="Caler E."/>
            <person name="Hannick L.I."/>
            <person name="Bidwell S."/>
            <person name="Joardar V."/>
            <person name="Thiagarajan M."/>
            <person name="Amedeo P."/>
            <person name="Galinsky K.J."/>
            <person name="Schobel S."/>
            <person name="Inman J."/>
            <person name="Hostetler J."/>
            <person name="Miller J."/>
            <person name="Hammond M."/>
            <person name="Megy K."/>
            <person name="Lawson D."/>
            <person name="Kodira C."/>
            <person name="Sutton G."/>
            <person name="Meyer J."/>
            <person name="Hill C.A."/>
            <person name="Birren B."/>
            <person name="Nene V."/>
            <person name="Collins F."/>
            <person name="Alarcon-Chaidez F."/>
            <person name="Wikel S."/>
            <person name="Strausberg R."/>
        </authorList>
    </citation>
    <scope>NUCLEOTIDE SEQUENCE [LARGE SCALE GENOMIC DNA]</scope>
    <source>
        <strain evidence="4">Wikel</strain>
        <strain evidence="2">Wikel colony</strain>
    </source>
</reference>
<dbReference type="EMBL" id="DS713004">
    <property type="protein sequence ID" value="EEC06052.1"/>
    <property type="molecule type" value="Genomic_DNA"/>
</dbReference>
<dbReference type="Proteomes" id="UP000001555">
    <property type="component" value="Unassembled WGS sequence"/>
</dbReference>
<evidence type="ECO:0000313" key="2">
    <source>
        <dbReference type="EMBL" id="EEC06052.1"/>
    </source>
</evidence>
<feature type="compositionally biased region" description="Basic and acidic residues" evidence="1">
    <location>
        <begin position="99"/>
        <end position="111"/>
    </location>
</feature>
<name>B7PHI0_IXOSC</name>
<feature type="compositionally biased region" description="Basic and acidic residues" evidence="1">
    <location>
        <begin position="242"/>
        <end position="259"/>
    </location>
</feature>
<dbReference type="VEuPathDB" id="VectorBase:ISCW004125"/>
<protein>
    <submittedName>
        <fullName evidence="2 3">Uncharacterized protein</fullName>
    </submittedName>
</protein>
<dbReference type="EnsemblMetazoa" id="ISCW004125-RA">
    <property type="protein sequence ID" value="ISCW004125-PA"/>
    <property type="gene ID" value="ISCW004125"/>
</dbReference>
<dbReference type="GO" id="GO:0005874">
    <property type="term" value="C:microtubule"/>
    <property type="evidence" value="ECO:0000318"/>
    <property type="project" value="GO_Central"/>
</dbReference>
<evidence type="ECO:0000256" key="1">
    <source>
        <dbReference type="SAM" id="MobiDB-lite"/>
    </source>
</evidence>
<sequence length="430" mass="47426">MKEASTSTTEDKATTTPTPREDDAQPPEDIGAPKVIDEPAQPESQPENLATPEQSQTDQPIAKAENEDITTPQNNEPAERSETRKERRASDVSLASLTRYREAPEANDRGSSHSRRLSLQESVGSRTSDRRSSKGDDRSSTRGVRERSSQGRIPNGGIPEKALPKNVAPSGSSSAARNSVDESRVVSQTKSFRRGPDKKAVGTKSGKRCTDEDSSNRGWSRASSDDSLKSNKDSGYSPASVRSKDSSETPQRQKKDEKTSQAQAAARVSSKDFQETLETYSISPPHSPIRTYAYLLQPKPAEPSYEFRISESGRVGQATYSAAPLRYSSTARNQWKPDTYPILEEEDVFYAKPSRGRKFEAPYKEVDLDEDSGGVFRARQRASEPGAAVEVQDSKDTKVDVPIDDMEALEVEAKSREADKENLVEQEYHC</sequence>
<evidence type="ECO:0000313" key="4">
    <source>
        <dbReference type="Proteomes" id="UP000001555"/>
    </source>
</evidence>
<dbReference type="HOGENOM" id="CLU_638240_0_0_1"/>
<reference evidence="3" key="2">
    <citation type="submission" date="2020-05" db="UniProtKB">
        <authorList>
            <consortium name="EnsemblMetazoa"/>
        </authorList>
    </citation>
    <scope>IDENTIFICATION</scope>
    <source>
        <strain evidence="3">wikel</strain>
    </source>
</reference>
<dbReference type="AlphaFoldDB" id="B7PHI0"/>
<feature type="compositionally biased region" description="Basic and acidic residues" evidence="1">
    <location>
        <begin position="1"/>
        <end position="23"/>
    </location>
</feature>
<feature type="region of interest" description="Disordered" evidence="1">
    <location>
        <begin position="1"/>
        <end position="284"/>
    </location>
</feature>
<keyword evidence="4" id="KW-1185">Reference proteome</keyword>